<feature type="compositionally biased region" description="Polar residues" evidence="13">
    <location>
        <begin position="1"/>
        <end position="13"/>
    </location>
</feature>
<feature type="short sequence motif" description="RCR-2" evidence="12">
    <location>
        <begin position="134"/>
        <end position="136"/>
    </location>
</feature>
<keyword evidence="10" id="KW-0190">Covalent protein-DNA linkage</keyword>
<keyword evidence="5" id="KW-0479">Metal-binding</keyword>
<keyword evidence="9" id="KW-0067">ATP-binding</keyword>
<evidence type="ECO:0000259" key="14">
    <source>
        <dbReference type="PROSITE" id="PS51206"/>
    </source>
</evidence>
<evidence type="ECO:0000259" key="15">
    <source>
        <dbReference type="PROSITE" id="PS52022"/>
    </source>
</evidence>
<evidence type="ECO:0000256" key="5">
    <source>
        <dbReference type="ARBA" id="ARBA00022723"/>
    </source>
</evidence>
<evidence type="ECO:0000313" key="16">
    <source>
        <dbReference type="EMBL" id="QHN64367.1"/>
    </source>
</evidence>
<evidence type="ECO:0000256" key="1">
    <source>
        <dbReference type="ARBA" id="ARBA00004147"/>
    </source>
</evidence>
<sequence>MHNGDSNRQTDSTARLDKSDLRKSPTRQYSSEQRSLVANTSRKREWPYGGRGTMASLAQESQENFQYMAEELEKMGSEFFGYVTGQSIKPSSAYISDVIVLRDIQFRDQCLDILREYGRSRRNGLFGISEEGNHIHVIHDCSYTNRSCRDIWINQIKPFGFIQKTCKPVKYVWQFNRTDWYDVFIYFFVRKRGMRDIFIRGESRKIPSDDECLRWTGKFEETEMVSGSDCTDNYECESKIYKTSSGSNVGSSNRGLYEKKTYSAGKFEFIREKVKILLNKYYCSPVSSISDVEEFRKDALLCDPKNKDYINAAFDDFSKDIQNYKLADLFNLLSKEDSNPIFLSSMDYYDREESLIIIEEFLKYQFSDDESNIKDFLTNLVNIIDKKIPKLNTMVIHSPPSSGKNFFFDMVFAICLSYGQLGQANKHNVFAFQEAPNKRILLWNEPNYESCLTDTIKMMLGGDPYTVRVKNKLDAHVKRTPVIVLTNNVVNFMHEPAFYDRIIKYNWSVAPFLKEYERKPYPMCLFDLLIKYNIQF</sequence>
<dbReference type="SUPFAM" id="SSF52540">
    <property type="entry name" value="P-loop containing nucleoside triphosphate hydrolases"/>
    <property type="match status" value="1"/>
</dbReference>
<keyword evidence="2 12" id="KW-1048">Host nucleus</keyword>
<evidence type="ECO:0000256" key="11">
    <source>
        <dbReference type="ARBA" id="ARBA00023125"/>
    </source>
</evidence>
<dbReference type="PROSITE" id="PS52022">
    <property type="entry name" value="PV_NS1_NUC"/>
    <property type="match status" value="1"/>
</dbReference>
<evidence type="ECO:0000256" key="3">
    <source>
        <dbReference type="ARBA" id="ARBA00022705"/>
    </source>
</evidence>
<feature type="domain" description="SF3 helicase" evidence="14">
    <location>
        <begin position="353"/>
        <end position="536"/>
    </location>
</feature>
<feature type="compositionally biased region" description="Polar residues" evidence="13">
    <location>
        <begin position="26"/>
        <end position="40"/>
    </location>
</feature>
<dbReference type="Proteomes" id="UP001225604">
    <property type="component" value="Segment"/>
</dbReference>
<evidence type="ECO:0000256" key="6">
    <source>
        <dbReference type="ARBA" id="ARBA00022741"/>
    </source>
</evidence>
<dbReference type="PROSITE" id="PS51206">
    <property type="entry name" value="SF3_HELICASE_1"/>
    <property type="match status" value="1"/>
</dbReference>
<evidence type="ECO:0000256" key="2">
    <source>
        <dbReference type="ARBA" id="ARBA00022562"/>
    </source>
</evidence>
<keyword evidence="3 12" id="KW-0235">DNA replication</keyword>
<keyword evidence="17" id="KW-1185">Reference proteome</keyword>
<comment type="subcellular location">
    <subcellularLocation>
        <location evidence="1 12">Host nucleus</location>
    </subcellularLocation>
</comment>
<keyword evidence="11 12" id="KW-0238">DNA-binding</keyword>
<evidence type="ECO:0000256" key="12">
    <source>
        <dbReference type="PROSITE-ProRule" id="PRU01366"/>
    </source>
</evidence>
<proteinExistence type="predicted"/>
<keyword evidence="7" id="KW-0255">Endonuclease</keyword>
<dbReference type="EMBL" id="MN784124">
    <property type="protein sequence ID" value="QHN64367.1"/>
    <property type="molecule type" value="Genomic_DNA"/>
</dbReference>
<evidence type="ECO:0000256" key="8">
    <source>
        <dbReference type="ARBA" id="ARBA00022801"/>
    </source>
</evidence>
<dbReference type="InterPro" id="IPR049901">
    <property type="entry name" value="PV_NS1-NUC"/>
</dbReference>
<accession>A0ABX6IPB0</accession>
<dbReference type="Gene3D" id="3.40.50.300">
    <property type="entry name" value="P-loop containing nucleotide triphosphate hydrolases"/>
    <property type="match status" value="1"/>
</dbReference>
<dbReference type="InterPro" id="IPR027417">
    <property type="entry name" value="P-loop_NTPase"/>
</dbReference>
<dbReference type="InterPro" id="IPR001257">
    <property type="entry name" value="Parvovirus_NS1_helicase"/>
</dbReference>
<dbReference type="InterPro" id="IPR014015">
    <property type="entry name" value="Helicase_SF3_DNA-vir"/>
</dbReference>
<protein>
    <submittedName>
        <fullName evidence="16">NS1 protein</fullName>
    </submittedName>
</protein>
<keyword evidence="6 12" id="KW-0547">Nucleotide-binding</keyword>
<evidence type="ECO:0000256" key="9">
    <source>
        <dbReference type="ARBA" id="ARBA00022840"/>
    </source>
</evidence>
<evidence type="ECO:0000256" key="10">
    <source>
        <dbReference type="ARBA" id="ARBA00023124"/>
    </source>
</evidence>
<comment type="caution">
    <text evidence="12">Lacks conserved residue(s) required for the propagation of feature annotation.</text>
</comment>
<evidence type="ECO:0000313" key="17">
    <source>
        <dbReference type="Proteomes" id="UP001225604"/>
    </source>
</evidence>
<evidence type="ECO:0000256" key="13">
    <source>
        <dbReference type="SAM" id="MobiDB-lite"/>
    </source>
</evidence>
<keyword evidence="8" id="KW-0378">Hydrolase</keyword>
<dbReference type="Pfam" id="PF01057">
    <property type="entry name" value="Parvo_NS1"/>
    <property type="match status" value="1"/>
</dbReference>
<keyword evidence="4" id="KW-0540">Nuclease</keyword>
<evidence type="ECO:0000256" key="7">
    <source>
        <dbReference type="ARBA" id="ARBA00022759"/>
    </source>
</evidence>
<feature type="compositionally biased region" description="Basic and acidic residues" evidence="13">
    <location>
        <begin position="14"/>
        <end position="23"/>
    </location>
</feature>
<evidence type="ECO:0000256" key="4">
    <source>
        <dbReference type="ARBA" id="ARBA00022722"/>
    </source>
</evidence>
<reference evidence="16 17" key="1">
    <citation type="submission" date="2019-12" db="EMBL/GenBank/DDBJ databases">
        <title>Genomes of Novel members of previously described DNA and RNA virus families from a drill monkey in South-South, Nigeria.</title>
        <authorList>
            <person name="George U.E."/>
            <person name="Simsek C."/>
            <person name="Faleye T.O.C."/>
            <person name="Adewumi M.O."/>
            <person name="Arowolo O.A."/>
            <person name="Oragwa A.V."/>
            <person name="Adeniji J.A."/>
            <person name="Matthijnssens J."/>
        </authorList>
    </citation>
    <scope>NUCLEOTIDE SEQUENCE [LARGE SCALE GENOMIC DNA]</scope>
    <source>
        <strain evidence="16 17">NGR_2017_NHP_ADV</strain>
    </source>
</reference>
<feature type="domain" description="PV NS1-Nuc" evidence="15">
    <location>
        <begin position="12"/>
        <end position="277"/>
    </location>
</feature>
<name>A0ABX6IPB0_9VIRU</name>
<organism evidence="16 17">
    <name type="scientific">Ambidensovirus sp</name>
    <dbReference type="NCBI Taxonomy" id="2050976"/>
    <lineage>
        <taxon>Viruses</taxon>
        <taxon>Monodnaviria</taxon>
        <taxon>Shotokuvirae</taxon>
        <taxon>Cossaviricota</taxon>
        <taxon>Quintoviricetes</taxon>
        <taxon>Piccovirales</taxon>
        <taxon>Parvoviridae</taxon>
        <taxon>Densovirinae</taxon>
        <taxon>Protoambidensovirus</taxon>
        <taxon>Protoambidensovirus incertum3</taxon>
    </lineage>
</organism>
<feature type="region of interest" description="Disordered" evidence="13">
    <location>
        <begin position="1"/>
        <end position="51"/>
    </location>
</feature>